<dbReference type="Proteomes" id="UP000789396">
    <property type="component" value="Unassembled WGS sequence"/>
</dbReference>
<feature type="non-terminal residue" evidence="1">
    <location>
        <position position="44"/>
    </location>
</feature>
<gene>
    <name evidence="1" type="ORF">RFULGI_LOCUS19330</name>
</gene>
<evidence type="ECO:0000313" key="2">
    <source>
        <dbReference type="Proteomes" id="UP000789396"/>
    </source>
</evidence>
<feature type="non-terminal residue" evidence="1">
    <location>
        <position position="1"/>
    </location>
</feature>
<dbReference type="AlphaFoldDB" id="A0A9N9K8J7"/>
<sequence>LPKNHLNNLDQDYTCDTENINAYDDKYDDSFTESAKYAQSDEYK</sequence>
<evidence type="ECO:0000313" key="1">
    <source>
        <dbReference type="EMBL" id="CAG8817215.1"/>
    </source>
</evidence>
<dbReference type="EMBL" id="CAJVPZ010093993">
    <property type="protein sequence ID" value="CAG8817215.1"/>
    <property type="molecule type" value="Genomic_DNA"/>
</dbReference>
<reference evidence="1" key="1">
    <citation type="submission" date="2021-06" db="EMBL/GenBank/DDBJ databases">
        <authorList>
            <person name="Kallberg Y."/>
            <person name="Tangrot J."/>
            <person name="Rosling A."/>
        </authorList>
    </citation>
    <scope>NUCLEOTIDE SEQUENCE</scope>
    <source>
        <strain evidence="1">IN212</strain>
    </source>
</reference>
<organism evidence="1 2">
    <name type="scientific">Racocetra fulgida</name>
    <dbReference type="NCBI Taxonomy" id="60492"/>
    <lineage>
        <taxon>Eukaryota</taxon>
        <taxon>Fungi</taxon>
        <taxon>Fungi incertae sedis</taxon>
        <taxon>Mucoromycota</taxon>
        <taxon>Glomeromycotina</taxon>
        <taxon>Glomeromycetes</taxon>
        <taxon>Diversisporales</taxon>
        <taxon>Gigasporaceae</taxon>
        <taxon>Racocetra</taxon>
    </lineage>
</organism>
<dbReference type="OrthoDB" id="2488358at2759"/>
<proteinExistence type="predicted"/>
<comment type="caution">
    <text evidence="1">The sequence shown here is derived from an EMBL/GenBank/DDBJ whole genome shotgun (WGS) entry which is preliminary data.</text>
</comment>
<name>A0A9N9K8J7_9GLOM</name>
<accession>A0A9N9K8J7</accession>
<keyword evidence="2" id="KW-1185">Reference proteome</keyword>
<protein>
    <submittedName>
        <fullName evidence="1">7916_t:CDS:1</fullName>
    </submittedName>
</protein>